<proteinExistence type="predicted"/>
<comment type="caution">
    <text evidence="1">The sequence shown here is derived from an EMBL/GenBank/DDBJ whole genome shotgun (WGS) entry which is preliminary data.</text>
</comment>
<accession>A0AB35IIA7</accession>
<protein>
    <submittedName>
        <fullName evidence="1">SAP domain-containing protein</fullName>
    </submittedName>
</protein>
<evidence type="ECO:0000313" key="2">
    <source>
        <dbReference type="Proteomes" id="UP001211987"/>
    </source>
</evidence>
<gene>
    <name evidence="1" type="ORF">PM738_08540</name>
</gene>
<evidence type="ECO:0000313" key="1">
    <source>
        <dbReference type="EMBL" id="MDB7083847.1"/>
    </source>
</evidence>
<organism evidence="1 2">
    <name type="scientific">Thomasclavelia ramosa</name>
    <dbReference type="NCBI Taxonomy" id="1547"/>
    <lineage>
        <taxon>Bacteria</taxon>
        <taxon>Bacillati</taxon>
        <taxon>Bacillota</taxon>
        <taxon>Erysipelotrichia</taxon>
        <taxon>Erysipelotrichales</taxon>
        <taxon>Coprobacillaceae</taxon>
        <taxon>Thomasclavelia</taxon>
    </lineage>
</organism>
<name>A0AB35IIA7_9FIRM</name>
<dbReference type="AlphaFoldDB" id="A0AB35IIA7"/>
<dbReference type="RefSeq" id="WP_256188866.1">
    <property type="nucleotide sequence ID" value="NZ_JADMRP010000003.1"/>
</dbReference>
<reference evidence="1" key="1">
    <citation type="submission" date="2023-01" db="EMBL/GenBank/DDBJ databases">
        <title>Human gut microbiome strain richness.</title>
        <authorList>
            <person name="Chen-Liaw A."/>
        </authorList>
    </citation>
    <scope>NUCLEOTIDE SEQUENCE</scope>
    <source>
        <strain evidence="1">1001217st2_G6_1001217B_191108</strain>
    </source>
</reference>
<sequence>MAFCRVNGLPMSGGKVEITERIGYFLDTGNISDLMSSNKSKCQIGIITEDSKIEENFVCSQKHRVFFKEKIDKTFFF</sequence>
<dbReference type="Pfam" id="PF18953">
    <property type="entry name" value="SAP_new25"/>
    <property type="match status" value="1"/>
</dbReference>
<dbReference type="Proteomes" id="UP001211987">
    <property type="component" value="Unassembled WGS sequence"/>
</dbReference>
<dbReference type="EMBL" id="JAQLKE010000011">
    <property type="protein sequence ID" value="MDB7083847.1"/>
    <property type="molecule type" value="Genomic_DNA"/>
</dbReference>